<sequence length="68" mass="7417">MVMETPEQIVAGVRKALEFVEPARIHLTTDCGMFSFPRAMARGKLAAMTRAAEMLRRDPGVTPTEGAP</sequence>
<evidence type="ECO:0000313" key="2">
    <source>
        <dbReference type="Proteomes" id="UP001500325"/>
    </source>
</evidence>
<comment type="caution">
    <text evidence="1">The sequence shown here is derived from an EMBL/GenBank/DDBJ whole genome shotgun (WGS) entry which is preliminary data.</text>
</comment>
<protein>
    <recommendedName>
        <fullName evidence="3">Cobalamin-independent methionine synthase MetE C-terminal/archaeal domain-containing protein</fullName>
    </recommendedName>
</protein>
<dbReference type="Proteomes" id="UP001500325">
    <property type="component" value="Unassembled WGS sequence"/>
</dbReference>
<dbReference type="EMBL" id="BAABIC010000015">
    <property type="protein sequence ID" value="GAA4700223.1"/>
    <property type="molecule type" value="Genomic_DNA"/>
</dbReference>
<gene>
    <name evidence="1" type="ORF">GCM10023215_43660</name>
</gene>
<dbReference type="InterPro" id="IPR038071">
    <property type="entry name" value="UROD/MetE-like_sf"/>
</dbReference>
<reference evidence="2" key="1">
    <citation type="journal article" date="2019" name="Int. J. Syst. Evol. Microbiol.">
        <title>The Global Catalogue of Microorganisms (GCM) 10K type strain sequencing project: providing services to taxonomists for standard genome sequencing and annotation.</title>
        <authorList>
            <consortium name="The Broad Institute Genomics Platform"/>
            <consortium name="The Broad Institute Genome Sequencing Center for Infectious Disease"/>
            <person name="Wu L."/>
            <person name="Ma J."/>
        </authorList>
    </citation>
    <scope>NUCLEOTIDE SEQUENCE [LARGE SCALE GENOMIC DNA]</scope>
    <source>
        <strain evidence="2">JCM 18055</strain>
    </source>
</reference>
<accession>A0ABP8X6R9</accession>
<evidence type="ECO:0000313" key="1">
    <source>
        <dbReference type="EMBL" id="GAA4700223.1"/>
    </source>
</evidence>
<dbReference type="Gene3D" id="3.20.20.210">
    <property type="match status" value="1"/>
</dbReference>
<organism evidence="1 2">
    <name type="scientific">Pseudonocardia yuanmonensis</name>
    <dbReference type="NCBI Taxonomy" id="1095914"/>
    <lineage>
        <taxon>Bacteria</taxon>
        <taxon>Bacillati</taxon>
        <taxon>Actinomycetota</taxon>
        <taxon>Actinomycetes</taxon>
        <taxon>Pseudonocardiales</taxon>
        <taxon>Pseudonocardiaceae</taxon>
        <taxon>Pseudonocardia</taxon>
    </lineage>
</organism>
<evidence type="ECO:0008006" key="3">
    <source>
        <dbReference type="Google" id="ProtNLM"/>
    </source>
</evidence>
<name>A0ABP8X6R9_9PSEU</name>
<keyword evidence="2" id="KW-1185">Reference proteome</keyword>
<dbReference type="SUPFAM" id="SSF51726">
    <property type="entry name" value="UROD/MetE-like"/>
    <property type="match status" value="1"/>
</dbReference>
<proteinExistence type="predicted"/>